<proteinExistence type="inferred from homology"/>
<dbReference type="Pfam" id="PF13041">
    <property type="entry name" value="PPR_2"/>
    <property type="match status" value="1"/>
</dbReference>
<feature type="region of interest" description="Disordered" evidence="4">
    <location>
        <begin position="1"/>
        <end position="27"/>
    </location>
</feature>
<feature type="domain" description="DYW" evidence="5">
    <location>
        <begin position="466"/>
        <end position="559"/>
    </location>
</feature>
<evidence type="ECO:0000256" key="1">
    <source>
        <dbReference type="ARBA" id="ARBA00006643"/>
    </source>
</evidence>
<dbReference type="AlphaFoldDB" id="A0AAD7L8V2"/>
<feature type="repeat" description="PPR" evidence="3">
    <location>
        <begin position="93"/>
        <end position="128"/>
    </location>
</feature>
<evidence type="ECO:0000256" key="4">
    <source>
        <dbReference type="SAM" id="MobiDB-lite"/>
    </source>
</evidence>
<evidence type="ECO:0000256" key="3">
    <source>
        <dbReference type="PROSITE-ProRule" id="PRU00708"/>
    </source>
</evidence>
<organism evidence="6 7">
    <name type="scientific">Quillaja saponaria</name>
    <name type="common">Soap bark tree</name>
    <dbReference type="NCBI Taxonomy" id="32244"/>
    <lineage>
        <taxon>Eukaryota</taxon>
        <taxon>Viridiplantae</taxon>
        <taxon>Streptophyta</taxon>
        <taxon>Embryophyta</taxon>
        <taxon>Tracheophyta</taxon>
        <taxon>Spermatophyta</taxon>
        <taxon>Magnoliopsida</taxon>
        <taxon>eudicotyledons</taxon>
        <taxon>Gunneridae</taxon>
        <taxon>Pentapetalae</taxon>
        <taxon>rosids</taxon>
        <taxon>fabids</taxon>
        <taxon>Fabales</taxon>
        <taxon>Quillajaceae</taxon>
        <taxon>Quillaja</taxon>
    </lineage>
</organism>
<accession>A0AAD7L8V2</accession>
<keyword evidence="7" id="KW-1185">Reference proteome</keyword>
<dbReference type="PANTHER" id="PTHR47926:SF508">
    <property type="entry name" value="PENTATRICOPEPTIDE REPEAT-CONTAINING PROTEIN"/>
    <property type="match status" value="1"/>
</dbReference>
<dbReference type="FunFam" id="1.25.40.10:FF:000470">
    <property type="entry name" value="Pentatricopeptide repeat-containing protein At5g66520"/>
    <property type="match status" value="1"/>
</dbReference>
<dbReference type="InterPro" id="IPR046848">
    <property type="entry name" value="E_motif"/>
</dbReference>
<sequence length="559" mass="63607">MAMSIKTSPPPYIFSTTQNKKNGDSNHNQSRLVQLLNECTDMSQLKQIHAQTLRTTSTQYPESLFLYSRILHFSSLADIDYAYRVFCQIDKPNSFMWNTLIRAYARSVKCKEHAMVLYRAMVEEETAMPDKHTFPFVLKACAYLFNLFEGKQVHAHLLKLGFELDLHINNSLIHFYATCGHLDLAQKIFEKMTERSVVSWNIMIDAYDKIGEFDSSLKLFGDMQNVYEPDGYTMQSVVSACAGLGSLSIGLWAHSYILRKCDAQMVSDVLVNNCLVDMYCKCGSLEMATQVFERMPIHDVNSWNSMILGFAMHGKAGAALDLFARMVRTQRYMPNSITFVGVLSAYMPMKPDAVIWRSLLDACCKQHTSIELSEEVARKILDSEGSMSSGVYVLLSKVYASASRWNDVGLVRKLMTNKGVNKEPGCSLIEIDGITHEFFAGDTSHPQTKAIYRFLDVIEQKLESTGYSPEYSGAPLVDDINDGKQHSLRLHSERLAIAFGLLRLRPGLPIRVFKNLRVCYDCHKVIKLISQIFKVEIIMRDRARFHHFKDGTCSCKDYW</sequence>
<name>A0AAD7L8V2_QUISA</name>
<dbReference type="Pfam" id="PF01535">
    <property type="entry name" value="PPR"/>
    <property type="match status" value="3"/>
</dbReference>
<gene>
    <name evidence="6" type="ORF">O6P43_025396</name>
</gene>
<feature type="repeat" description="PPR" evidence="3">
    <location>
        <begin position="268"/>
        <end position="302"/>
    </location>
</feature>
<dbReference type="InterPro" id="IPR046960">
    <property type="entry name" value="PPR_At4g14850-like_plant"/>
</dbReference>
<dbReference type="PROSITE" id="PS51375">
    <property type="entry name" value="PPR"/>
    <property type="match status" value="3"/>
</dbReference>
<dbReference type="GO" id="GO:0009451">
    <property type="term" value="P:RNA modification"/>
    <property type="evidence" value="ECO:0007669"/>
    <property type="project" value="InterPro"/>
</dbReference>
<evidence type="ECO:0000313" key="6">
    <source>
        <dbReference type="EMBL" id="KAJ7953734.1"/>
    </source>
</evidence>
<dbReference type="KEGG" id="qsa:O6P43_025396"/>
<dbReference type="EMBL" id="JARAOO010000010">
    <property type="protein sequence ID" value="KAJ7953734.1"/>
    <property type="molecule type" value="Genomic_DNA"/>
</dbReference>
<dbReference type="InterPro" id="IPR032867">
    <property type="entry name" value="DYW_dom"/>
</dbReference>
<dbReference type="Gene3D" id="1.25.40.10">
    <property type="entry name" value="Tetratricopeptide repeat domain"/>
    <property type="match status" value="4"/>
</dbReference>
<feature type="compositionally biased region" description="Polar residues" evidence="4">
    <location>
        <begin position="14"/>
        <end position="27"/>
    </location>
</feature>
<dbReference type="InterPro" id="IPR002885">
    <property type="entry name" value="PPR_rpt"/>
</dbReference>
<keyword evidence="2" id="KW-0677">Repeat</keyword>
<dbReference type="FunFam" id="1.25.40.10:FF:000073">
    <property type="entry name" value="Pentatricopeptide repeat-containing protein chloroplastic"/>
    <property type="match status" value="1"/>
</dbReference>
<dbReference type="InterPro" id="IPR011990">
    <property type="entry name" value="TPR-like_helical_dom_sf"/>
</dbReference>
<dbReference type="Pfam" id="PF20431">
    <property type="entry name" value="E_motif"/>
    <property type="match status" value="1"/>
</dbReference>
<dbReference type="GO" id="GO:0003723">
    <property type="term" value="F:RNA binding"/>
    <property type="evidence" value="ECO:0007669"/>
    <property type="project" value="InterPro"/>
</dbReference>
<dbReference type="GO" id="GO:0008270">
    <property type="term" value="F:zinc ion binding"/>
    <property type="evidence" value="ECO:0007669"/>
    <property type="project" value="InterPro"/>
</dbReference>
<dbReference type="Proteomes" id="UP001163823">
    <property type="component" value="Chromosome 10"/>
</dbReference>
<evidence type="ECO:0000256" key="2">
    <source>
        <dbReference type="ARBA" id="ARBA00022737"/>
    </source>
</evidence>
<reference evidence="6" key="1">
    <citation type="journal article" date="2023" name="Science">
        <title>Elucidation of the pathway for biosynthesis of saponin adjuvants from the soapbark tree.</title>
        <authorList>
            <person name="Reed J."/>
            <person name="Orme A."/>
            <person name="El-Demerdash A."/>
            <person name="Owen C."/>
            <person name="Martin L.B.B."/>
            <person name="Misra R.C."/>
            <person name="Kikuchi S."/>
            <person name="Rejzek M."/>
            <person name="Martin A.C."/>
            <person name="Harkess A."/>
            <person name="Leebens-Mack J."/>
            <person name="Louveau T."/>
            <person name="Stephenson M.J."/>
            <person name="Osbourn A."/>
        </authorList>
    </citation>
    <scope>NUCLEOTIDE SEQUENCE</scope>
    <source>
        <strain evidence="6">S10</strain>
    </source>
</reference>
<evidence type="ECO:0000259" key="5">
    <source>
        <dbReference type="Pfam" id="PF14432"/>
    </source>
</evidence>
<protein>
    <submittedName>
        <fullName evidence="6">Pentatricopeptide repeat-containing protein</fullName>
    </submittedName>
</protein>
<dbReference type="PANTHER" id="PTHR47926">
    <property type="entry name" value="PENTATRICOPEPTIDE REPEAT-CONTAINING PROTEIN"/>
    <property type="match status" value="1"/>
</dbReference>
<evidence type="ECO:0000313" key="7">
    <source>
        <dbReference type="Proteomes" id="UP001163823"/>
    </source>
</evidence>
<feature type="repeat" description="PPR" evidence="3">
    <location>
        <begin position="165"/>
        <end position="199"/>
    </location>
</feature>
<comment type="similarity">
    <text evidence="1">Belongs to the PPR family. PCMP-H subfamily.</text>
</comment>
<dbReference type="Pfam" id="PF20430">
    <property type="entry name" value="Eplus_motif"/>
    <property type="match status" value="1"/>
</dbReference>
<dbReference type="NCBIfam" id="TIGR00756">
    <property type="entry name" value="PPR"/>
    <property type="match status" value="3"/>
</dbReference>
<dbReference type="Pfam" id="PF14432">
    <property type="entry name" value="DYW_deaminase"/>
    <property type="match status" value="1"/>
</dbReference>
<dbReference type="InterPro" id="IPR046849">
    <property type="entry name" value="E2_motif"/>
</dbReference>
<comment type="caution">
    <text evidence="6">The sequence shown here is derived from an EMBL/GenBank/DDBJ whole genome shotgun (WGS) entry which is preliminary data.</text>
</comment>